<evidence type="ECO:0008006" key="11">
    <source>
        <dbReference type="Google" id="ProtNLM"/>
    </source>
</evidence>
<protein>
    <recommendedName>
        <fullName evidence="11">Cytochrome c oxidase, subunit VIb</fullName>
    </recommendedName>
</protein>
<dbReference type="SUPFAM" id="SSF47694">
    <property type="entry name" value="Cytochrome c oxidase subunit h"/>
    <property type="match status" value="1"/>
</dbReference>
<dbReference type="InterPro" id="IPR036549">
    <property type="entry name" value="CX6/COA6-like_sf"/>
</dbReference>
<dbReference type="InterPro" id="IPR048281">
    <property type="entry name" value="COA6_fun"/>
</dbReference>
<evidence type="ECO:0000256" key="6">
    <source>
        <dbReference type="ARBA" id="ARBA00023128"/>
    </source>
</evidence>
<dbReference type="GO" id="GO:0005634">
    <property type="term" value="C:nucleus"/>
    <property type="evidence" value="ECO:0007669"/>
    <property type="project" value="UniProtKB-SubCell"/>
</dbReference>
<dbReference type="PANTHER" id="PTHR47677:SF1">
    <property type="entry name" value="CYTOCHROME C OXIDASE ASSEMBLY FACTOR 6"/>
    <property type="match status" value="1"/>
</dbReference>
<evidence type="ECO:0000313" key="10">
    <source>
        <dbReference type="Proteomes" id="UP000095009"/>
    </source>
</evidence>
<dbReference type="Proteomes" id="UP000095009">
    <property type="component" value="Unassembled WGS sequence"/>
</dbReference>
<evidence type="ECO:0000256" key="8">
    <source>
        <dbReference type="ARBA" id="ARBA00023242"/>
    </source>
</evidence>
<keyword evidence="10" id="KW-1185">Reference proteome</keyword>
<dbReference type="FunFam" id="1.10.10.140:FF:000003">
    <property type="entry name" value="Cytochrome c oxidase assembly factor 6"/>
    <property type="match status" value="1"/>
</dbReference>
<dbReference type="GO" id="GO:0005758">
    <property type="term" value="C:mitochondrial intermembrane space"/>
    <property type="evidence" value="ECO:0007669"/>
    <property type="project" value="UniProtKB-SubCell"/>
</dbReference>
<keyword evidence="7" id="KW-1015">Disulfide bond</keyword>
<evidence type="ECO:0000256" key="7">
    <source>
        <dbReference type="ARBA" id="ARBA00023157"/>
    </source>
</evidence>
<proteinExistence type="inferred from homology"/>
<dbReference type="EMBL" id="KV454409">
    <property type="protein sequence ID" value="ODQ65801.1"/>
    <property type="molecule type" value="Genomic_DNA"/>
</dbReference>
<keyword evidence="8" id="KW-0539">Nucleus</keyword>
<gene>
    <name evidence="9" type="ORF">NADFUDRAFT_51079</name>
</gene>
<dbReference type="AlphaFoldDB" id="A0A1E3PK42"/>
<accession>A0A1E3PK42</accession>
<dbReference type="Pfam" id="PF02297">
    <property type="entry name" value="COX6B"/>
    <property type="match status" value="1"/>
</dbReference>
<evidence type="ECO:0000256" key="1">
    <source>
        <dbReference type="ARBA" id="ARBA00004123"/>
    </source>
</evidence>
<keyword evidence="6" id="KW-0496">Mitochondrion</keyword>
<evidence type="ECO:0000313" key="9">
    <source>
        <dbReference type="EMBL" id="ODQ65801.1"/>
    </source>
</evidence>
<evidence type="ECO:0000256" key="5">
    <source>
        <dbReference type="ARBA" id="ARBA00022490"/>
    </source>
</evidence>
<dbReference type="GO" id="GO:0033617">
    <property type="term" value="P:mitochondrial respiratory chain complex IV assembly"/>
    <property type="evidence" value="ECO:0007669"/>
    <property type="project" value="TreeGrafter"/>
</dbReference>
<dbReference type="STRING" id="857566.A0A1E3PK42"/>
<reference evidence="9 10" key="1">
    <citation type="journal article" date="2016" name="Proc. Natl. Acad. Sci. U.S.A.">
        <title>Comparative genomics of biotechnologically important yeasts.</title>
        <authorList>
            <person name="Riley R."/>
            <person name="Haridas S."/>
            <person name="Wolfe K.H."/>
            <person name="Lopes M.R."/>
            <person name="Hittinger C.T."/>
            <person name="Goeker M."/>
            <person name="Salamov A.A."/>
            <person name="Wisecaver J.H."/>
            <person name="Long T.M."/>
            <person name="Calvey C.H."/>
            <person name="Aerts A.L."/>
            <person name="Barry K.W."/>
            <person name="Choi C."/>
            <person name="Clum A."/>
            <person name="Coughlan A.Y."/>
            <person name="Deshpande S."/>
            <person name="Douglass A.P."/>
            <person name="Hanson S.J."/>
            <person name="Klenk H.-P."/>
            <person name="LaButti K.M."/>
            <person name="Lapidus A."/>
            <person name="Lindquist E.A."/>
            <person name="Lipzen A.M."/>
            <person name="Meier-Kolthoff J.P."/>
            <person name="Ohm R.A."/>
            <person name="Otillar R.P."/>
            <person name="Pangilinan J.L."/>
            <person name="Peng Y."/>
            <person name="Rokas A."/>
            <person name="Rosa C.A."/>
            <person name="Scheuner C."/>
            <person name="Sibirny A.A."/>
            <person name="Slot J.C."/>
            <person name="Stielow J.B."/>
            <person name="Sun H."/>
            <person name="Kurtzman C.P."/>
            <person name="Blackwell M."/>
            <person name="Grigoriev I.V."/>
            <person name="Jeffries T.W."/>
        </authorList>
    </citation>
    <scope>NUCLEOTIDE SEQUENCE [LARGE SCALE GENOMIC DNA]</scope>
    <source>
        <strain evidence="9 10">DSM 6958</strain>
    </source>
</reference>
<dbReference type="PANTHER" id="PTHR47677">
    <property type="entry name" value="CYTOCHROME C OXIDASE ASSEMBLY FACTOR 6"/>
    <property type="match status" value="1"/>
</dbReference>
<dbReference type="InterPro" id="IPR048280">
    <property type="entry name" value="COX6B-like"/>
</dbReference>
<sequence length="113" mass="12817">MGLFSSSSTSSETPDLTKKSTRALCWEARDSFFACLDKNNIIDAIENSKEATAQCGSQEKDFEKDCVGSWVEYFKQKRTMEYNKAKMMESLAAQNAIKLEERIKFQEAPPAKK</sequence>
<comment type="similarity">
    <text evidence="4">Belongs to the cytochrome c oxidase subunit 6B family.</text>
</comment>
<dbReference type="Gene3D" id="1.10.10.140">
    <property type="entry name" value="Cytochrome c oxidase, subunit VIb"/>
    <property type="match status" value="1"/>
</dbReference>
<organism evidence="9 10">
    <name type="scientific">Nadsonia fulvescens var. elongata DSM 6958</name>
    <dbReference type="NCBI Taxonomy" id="857566"/>
    <lineage>
        <taxon>Eukaryota</taxon>
        <taxon>Fungi</taxon>
        <taxon>Dikarya</taxon>
        <taxon>Ascomycota</taxon>
        <taxon>Saccharomycotina</taxon>
        <taxon>Dipodascomycetes</taxon>
        <taxon>Dipodascales</taxon>
        <taxon>Dipodascales incertae sedis</taxon>
        <taxon>Nadsonia</taxon>
    </lineage>
</organism>
<name>A0A1E3PK42_9ASCO</name>
<evidence type="ECO:0000256" key="4">
    <source>
        <dbReference type="ARBA" id="ARBA00006425"/>
    </source>
</evidence>
<evidence type="ECO:0000256" key="2">
    <source>
        <dbReference type="ARBA" id="ARBA00004496"/>
    </source>
</evidence>
<evidence type="ECO:0000256" key="3">
    <source>
        <dbReference type="ARBA" id="ARBA00004569"/>
    </source>
</evidence>
<comment type="subcellular location">
    <subcellularLocation>
        <location evidence="2">Cytoplasm</location>
    </subcellularLocation>
    <subcellularLocation>
        <location evidence="3">Mitochondrion intermembrane space</location>
    </subcellularLocation>
    <subcellularLocation>
        <location evidence="1">Nucleus</location>
    </subcellularLocation>
</comment>
<dbReference type="OrthoDB" id="5545577at2759"/>
<keyword evidence="5" id="KW-0963">Cytoplasm</keyword>